<dbReference type="Pfam" id="PF14938">
    <property type="entry name" value="SNAP"/>
    <property type="match status" value="1"/>
</dbReference>
<dbReference type="OrthoDB" id="9984275at2759"/>
<evidence type="ECO:0000313" key="5">
    <source>
        <dbReference type="EMBL" id="ORC85018.1"/>
    </source>
</evidence>
<evidence type="ECO:0000313" key="6">
    <source>
        <dbReference type="Proteomes" id="UP000192257"/>
    </source>
</evidence>
<dbReference type="SUPFAM" id="SSF48452">
    <property type="entry name" value="TPR-like"/>
    <property type="match status" value="1"/>
</dbReference>
<dbReference type="PANTHER" id="PTHR13768">
    <property type="entry name" value="SOLUBLE NSF ATTACHMENT PROTEIN SNAP"/>
    <property type="match status" value="1"/>
</dbReference>
<comment type="caution">
    <text evidence="5">The sequence shown here is derived from an EMBL/GenBank/DDBJ whole genome shotgun (WGS) entry which is preliminary data.</text>
</comment>
<dbReference type="RefSeq" id="XP_028879084.1">
    <property type="nucleotide sequence ID" value="XM_029029708.1"/>
</dbReference>
<feature type="region of interest" description="Disordered" evidence="4">
    <location>
        <begin position="1"/>
        <end position="21"/>
    </location>
</feature>
<evidence type="ECO:0000256" key="4">
    <source>
        <dbReference type="SAM" id="MobiDB-lite"/>
    </source>
</evidence>
<dbReference type="AlphaFoldDB" id="A0A1X0NKH0"/>
<organism evidence="5 6">
    <name type="scientific">Trypanosoma theileri</name>
    <dbReference type="NCBI Taxonomy" id="67003"/>
    <lineage>
        <taxon>Eukaryota</taxon>
        <taxon>Discoba</taxon>
        <taxon>Euglenozoa</taxon>
        <taxon>Kinetoplastea</taxon>
        <taxon>Metakinetoplastina</taxon>
        <taxon>Trypanosomatida</taxon>
        <taxon>Trypanosomatidae</taxon>
        <taxon>Trypanosoma</taxon>
    </lineage>
</organism>
<evidence type="ECO:0000256" key="2">
    <source>
        <dbReference type="ARBA" id="ARBA00022448"/>
    </source>
</evidence>
<keyword evidence="3" id="KW-0653">Protein transport</keyword>
<name>A0A1X0NKH0_9TRYP</name>
<dbReference type="Gene3D" id="1.25.40.10">
    <property type="entry name" value="Tetratricopeptide repeat domain"/>
    <property type="match status" value="1"/>
</dbReference>
<dbReference type="PANTHER" id="PTHR13768:SF42">
    <property type="entry name" value="PARAFLAGELLAR ROD COMPONENT"/>
    <property type="match status" value="1"/>
</dbReference>
<protein>
    <submittedName>
        <fullName evidence="5">Uncharacterized protein</fullName>
    </submittedName>
</protein>
<comment type="similarity">
    <text evidence="1">Belongs to the SNAP family.</text>
</comment>
<keyword evidence="6" id="KW-1185">Reference proteome</keyword>
<evidence type="ECO:0000256" key="1">
    <source>
        <dbReference type="ARBA" id="ARBA00010050"/>
    </source>
</evidence>
<dbReference type="VEuPathDB" id="TriTrypDB:TM35_000391920"/>
<reference evidence="5 6" key="1">
    <citation type="submission" date="2017-03" db="EMBL/GenBank/DDBJ databases">
        <title>An alternative strategy for trypanosome survival in the mammalian bloodstream revealed through genome and transcriptome analysis of the ubiquitous bovine parasite Trypanosoma (Megatrypanum) theileri.</title>
        <authorList>
            <person name="Kelly S."/>
            <person name="Ivens A."/>
            <person name="Mott A."/>
            <person name="O'Neill E."/>
            <person name="Emms D."/>
            <person name="Macleod O."/>
            <person name="Voorheis P."/>
            <person name="Matthews J."/>
            <person name="Matthews K."/>
            <person name="Carrington M."/>
        </authorList>
    </citation>
    <scope>NUCLEOTIDE SEQUENCE [LARGE SCALE GENOMIC DNA]</scope>
    <source>
        <strain evidence="5">Edinburgh</strain>
    </source>
</reference>
<dbReference type="Proteomes" id="UP000192257">
    <property type="component" value="Unassembled WGS sequence"/>
</dbReference>
<dbReference type="GO" id="GO:0005483">
    <property type="term" value="F:soluble NSF attachment protein activity"/>
    <property type="evidence" value="ECO:0007669"/>
    <property type="project" value="TreeGrafter"/>
</dbReference>
<dbReference type="InterPro" id="IPR000744">
    <property type="entry name" value="NSF_attach"/>
</dbReference>
<dbReference type="GeneID" id="39989488"/>
<dbReference type="GO" id="GO:0035494">
    <property type="term" value="P:SNARE complex disassembly"/>
    <property type="evidence" value="ECO:0007669"/>
    <property type="project" value="TreeGrafter"/>
</dbReference>
<sequence>MMAHAEQPEEPISATPSSNGEALAVELSPKSYNYVPYTPSTPPLVATTTDGAWEATHPTGPPRVDELGDAARALHRAEAAVAKGLAKCGDWLAARDDFAEAGALFAVHGHAEAAARAFLHASVITRAFKNEEETITALSLAAENLQVVDPLLTVNVLHTLAEAFVAAGLTLQAARCKRDTALILDQHLEEPEKAIQQYREAIQLYGSRPLTKSFSRNCMERITALTVKLGKYAEASQLFIEEAAMVPRNLPRTTQYLYSLLCLLADGFGSDDRYFEALYVTRKRFDVLQEEDRNMQQGKEHKLMRQLIEANDHGSLNEFDVAVFSYKSCASFKPDAVFDVLVERCRANLYEHMEQYM</sequence>
<dbReference type="GO" id="GO:0006886">
    <property type="term" value="P:intracellular protein transport"/>
    <property type="evidence" value="ECO:0007669"/>
    <property type="project" value="InterPro"/>
</dbReference>
<dbReference type="InterPro" id="IPR011990">
    <property type="entry name" value="TPR-like_helical_dom_sf"/>
</dbReference>
<accession>A0A1X0NKH0</accession>
<dbReference type="STRING" id="67003.A0A1X0NKH0"/>
<dbReference type="GO" id="GO:0005774">
    <property type="term" value="C:vacuolar membrane"/>
    <property type="evidence" value="ECO:0007669"/>
    <property type="project" value="TreeGrafter"/>
</dbReference>
<dbReference type="GO" id="GO:0019905">
    <property type="term" value="F:syntaxin binding"/>
    <property type="evidence" value="ECO:0007669"/>
    <property type="project" value="TreeGrafter"/>
</dbReference>
<evidence type="ECO:0000256" key="3">
    <source>
        <dbReference type="ARBA" id="ARBA00022927"/>
    </source>
</evidence>
<dbReference type="GO" id="GO:0031201">
    <property type="term" value="C:SNARE complex"/>
    <property type="evidence" value="ECO:0007669"/>
    <property type="project" value="TreeGrafter"/>
</dbReference>
<gene>
    <name evidence="5" type="ORF">TM35_000391920</name>
</gene>
<proteinExistence type="inferred from homology"/>
<keyword evidence="2" id="KW-0813">Transport</keyword>
<dbReference type="EMBL" id="NBCO01000039">
    <property type="protein sequence ID" value="ORC85018.1"/>
    <property type="molecule type" value="Genomic_DNA"/>
</dbReference>